<keyword evidence="2" id="KW-1185">Reference proteome</keyword>
<accession>A0AAE0LI56</accession>
<proteinExistence type="predicted"/>
<dbReference type="AlphaFoldDB" id="A0AAE0LI56"/>
<evidence type="ECO:0000313" key="2">
    <source>
        <dbReference type="Proteomes" id="UP001190700"/>
    </source>
</evidence>
<dbReference type="EMBL" id="LGRX02001505">
    <property type="protein sequence ID" value="KAK3286067.1"/>
    <property type="molecule type" value="Genomic_DNA"/>
</dbReference>
<organism evidence="1 2">
    <name type="scientific">Cymbomonas tetramitiformis</name>
    <dbReference type="NCBI Taxonomy" id="36881"/>
    <lineage>
        <taxon>Eukaryota</taxon>
        <taxon>Viridiplantae</taxon>
        <taxon>Chlorophyta</taxon>
        <taxon>Pyramimonadophyceae</taxon>
        <taxon>Pyramimonadales</taxon>
        <taxon>Pyramimonadaceae</taxon>
        <taxon>Cymbomonas</taxon>
    </lineage>
</organism>
<gene>
    <name evidence="1" type="ORF">CYMTET_6355</name>
</gene>
<dbReference type="InterPro" id="IPR046341">
    <property type="entry name" value="SET_dom_sf"/>
</dbReference>
<name>A0AAE0LI56_9CHLO</name>
<feature type="non-terminal residue" evidence="1">
    <location>
        <position position="74"/>
    </location>
</feature>
<protein>
    <submittedName>
        <fullName evidence="1">Uncharacterized protein</fullName>
    </submittedName>
</protein>
<dbReference type="SUPFAM" id="SSF82199">
    <property type="entry name" value="SET domain"/>
    <property type="match status" value="1"/>
</dbReference>
<sequence length="74" mass="7700">MKPLFLVLSRQRTDANSCAGDSETNGPAFAKSSEQHLFAWLADNGGDVHSVAVGAVGPGAPRGLLAARDLHRGE</sequence>
<comment type="caution">
    <text evidence="1">The sequence shown here is derived from an EMBL/GenBank/DDBJ whole genome shotgun (WGS) entry which is preliminary data.</text>
</comment>
<reference evidence="1 2" key="1">
    <citation type="journal article" date="2015" name="Genome Biol. Evol.">
        <title>Comparative Genomics of a Bacterivorous Green Alga Reveals Evolutionary Causalities and Consequences of Phago-Mixotrophic Mode of Nutrition.</title>
        <authorList>
            <person name="Burns J.A."/>
            <person name="Paasch A."/>
            <person name="Narechania A."/>
            <person name="Kim E."/>
        </authorList>
    </citation>
    <scope>NUCLEOTIDE SEQUENCE [LARGE SCALE GENOMIC DNA]</scope>
    <source>
        <strain evidence="1 2">PLY_AMNH</strain>
    </source>
</reference>
<dbReference type="Proteomes" id="UP001190700">
    <property type="component" value="Unassembled WGS sequence"/>
</dbReference>
<evidence type="ECO:0000313" key="1">
    <source>
        <dbReference type="EMBL" id="KAK3286067.1"/>
    </source>
</evidence>